<feature type="compositionally biased region" description="Polar residues" evidence="6">
    <location>
        <begin position="31"/>
        <end position="45"/>
    </location>
</feature>
<accession>A0A9X2MVW7</accession>
<name>A0A9X2MVW7_9BACL</name>
<dbReference type="PROSITE" id="PS51257">
    <property type="entry name" value="PROKAR_LIPOPROTEIN"/>
    <property type="match status" value="1"/>
</dbReference>
<reference evidence="8" key="1">
    <citation type="submission" date="2022-08" db="EMBL/GenBank/DDBJ databases">
        <title>The genomic sequence of strain Paenibacillus sp. SCIV0701.</title>
        <authorList>
            <person name="Zhao H."/>
        </authorList>
    </citation>
    <scope>NUCLEOTIDE SEQUENCE</scope>
    <source>
        <strain evidence="8">SCIV0701</strain>
    </source>
</reference>
<keyword evidence="2 7" id="KW-0732">Signal</keyword>
<dbReference type="PANTHER" id="PTHR43649:SF33">
    <property type="entry name" value="POLYGALACTURONAN_RHAMNOGALACTURONAN-BINDING PROTEIN YTCQ"/>
    <property type="match status" value="1"/>
</dbReference>
<evidence type="ECO:0000256" key="3">
    <source>
        <dbReference type="ARBA" id="ARBA00023136"/>
    </source>
</evidence>
<evidence type="ECO:0000256" key="5">
    <source>
        <dbReference type="ARBA" id="ARBA00023288"/>
    </source>
</evidence>
<evidence type="ECO:0000256" key="1">
    <source>
        <dbReference type="ARBA" id="ARBA00022475"/>
    </source>
</evidence>
<dbReference type="InterPro" id="IPR006059">
    <property type="entry name" value="SBP"/>
</dbReference>
<proteinExistence type="predicted"/>
<evidence type="ECO:0000256" key="7">
    <source>
        <dbReference type="SAM" id="SignalP"/>
    </source>
</evidence>
<dbReference type="AlphaFoldDB" id="A0A9X2MVW7"/>
<dbReference type="Pfam" id="PF01547">
    <property type="entry name" value="SBP_bac_1"/>
    <property type="match status" value="1"/>
</dbReference>
<dbReference type="Gene3D" id="3.40.190.10">
    <property type="entry name" value="Periplasmic binding protein-like II"/>
    <property type="match status" value="2"/>
</dbReference>
<sequence>MKGRKLATIVPVGLAMALMAGCAGSNDPAPSASSGNTNQGATEETSAPKDPTKISMIAKLHVAEVPSDKLEKLLEEKTNTELDIQWVPNTIYEDKINAAFATGALPMAFSGDINKFREAIVDGQFWEIGPYMDEFENFKNLNPSVLRNMEVDGKLYSLYSERPLSRQGLIFRKDWADQLGLAAPTNLDELYNMLNQFKNNDPDQNGKNDTIGLTDRSDMVYGAFKTVASWHGTPNYWGEKDGKLLPEFMFTEYMDTMKFFHKLHQEGLINQDFPVTSKEDQRALLFNGTAGAYIGSMPDAWGLQTELTKINPNGVLDVHNRIEGPHGLGVWMAVQGGGEVLLFPKSSIKSEEQLKEVLSFYNQLMSPEVANLALWGIEGEHYSVEDGLAKPAEDTAMLDREVKPYSVIAIGGEMSIPDRLRAKWEDPIKQKAEDLVLDNNEFLIDNPAAPLESKTFDEMGERLQQAINDATYKFILGDIDEAGFQKVVDKWLADGGQKIIDEYTAAYEASK</sequence>
<feature type="region of interest" description="Disordered" evidence="6">
    <location>
        <begin position="25"/>
        <end position="50"/>
    </location>
</feature>
<dbReference type="Proteomes" id="UP001141950">
    <property type="component" value="Unassembled WGS sequence"/>
</dbReference>
<keyword evidence="9" id="KW-1185">Reference proteome</keyword>
<dbReference type="EMBL" id="JANIPJ010000020">
    <property type="protein sequence ID" value="MCR2806868.1"/>
    <property type="molecule type" value="Genomic_DNA"/>
</dbReference>
<gene>
    <name evidence="8" type="ORF">NQZ67_23570</name>
</gene>
<keyword evidence="5" id="KW-0449">Lipoprotein</keyword>
<keyword evidence="3" id="KW-0472">Membrane</keyword>
<evidence type="ECO:0000256" key="6">
    <source>
        <dbReference type="SAM" id="MobiDB-lite"/>
    </source>
</evidence>
<dbReference type="PANTHER" id="PTHR43649">
    <property type="entry name" value="ARABINOSE-BINDING PROTEIN-RELATED"/>
    <property type="match status" value="1"/>
</dbReference>
<evidence type="ECO:0000256" key="4">
    <source>
        <dbReference type="ARBA" id="ARBA00023139"/>
    </source>
</evidence>
<dbReference type="CDD" id="cd13580">
    <property type="entry name" value="PBP2_AlgQ_like_1"/>
    <property type="match status" value="1"/>
</dbReference>
<evidence type="ECO:0000256" key="2">
    <source>
        <dbReference type="ARBA" id="ARBA00022729"/>
    </source>
</evidence>
<evidence type="ECO:0000313" key="8">
    <source>
        <dbReference type="EMBL" id="MCR2806868.1"/>
    </source>
</evidence>
<keyword evidence="4" id="KW-0564">Palmitate</keyword>
<protein>
    <submittedName>
        <fullName evidence="8">Extracellular solute-binding protein</fullName>
    </submittedName>
</protein>
<evidence type="ECO:0000313" key="9">
    <source>
        <dbReference type="Proteomes" id="UP001141950"/>
    </source>
</evidence>
<dbReference type="InterPro" id="IPR050490">
    <property type="entry name" value="Bact_solute-bd_prot1"/>
</dbReference>
<feature type="chain" id="PRO_5040929099" evidence="7">
    <location>
        <begin position="26"/>
        <end position="511"/>
    </location>
</feature>
<keyword evidence="1" id="KW-1003">Cell membrane</keyword>
<feature type="signal peptide" evidence="7">
    <location>
        <begin position="1"/>
        <end position="25"/>
    </location>
</feature>
<organism evidence="8 9">
    <name type="scientific">Paenibacillus soyae</name>
    <dbReference type="NCBI Taxonomy" id="2969249"/>
    <lineage>
        <taxon>Bacteria</taxon>
        <taxon>Bacillati</taxon>
        <taxon>Bacillota</taxon>
        <taxon>Bacilli</taxon>
        <taxon>Bacillales</taxon>
        <taxon>Paenibacillaceae</taxon>
        <taxon>Paenibacillus</taxon>
    </lineage>
</organism>
<dbReference type="RefSeq" id="WP_257450757.1">
    <property type="nucleotide sequence ID" value="NZ_JANIPJ010000020.1"/>
</dbReference>
<dbReference type="SUPFAM" id="SSF53850">
    <property type="entry name" value="Periplasmic binding protein-like II"/>
    <property type="match status" value="1"/>
</dbReference>
<comment type="caution">
    <text evidence="8">The sequence shown here is derived from an EMBL/GenBank/DDBJ whole genome shotgun (WGS) entry which is preliminary data.</text>
</comment>